<dbReference type="EMBL" id="JADCKF010000001">
    <property type="protein sequence ID" value="MBE5054782.1"/>
    <property type="molecule type" value="Genomic_DNA"/>
</dbReference>
<organism evidence="1 2">
    <name type="scientific">Pseudoflavonifractor gallinarum</name>
    <dbReference type="NCBI Taxonomy" id="2779352"/>
    <lineage>
        <taxon>Bacteria</taxon>
        <taxon>Bacillati</taxon>
        <taxon>Bacillota</taxon>
        <taxon>Clostridia</taxon>
        <taxon>Eubacteriales</taxon>
        <taxon>Oscillospiraceae</taxon>
        <taxon>Pseudoflavonifractor</taxon>
    </lineage>
</organism>
<dbReference type="Proteomes" id="UP000806211">
    <property type="component" value="Unassembled WGS sequence"/>
</dbReference>
<dbReference type="RefSeq" id="WP_193536088.1">
    <property type="nucleotide sequence ID" value="NZ_JADCKF010000001.1"/>
</dbReference>
<comment type="caution">
    <text evidence="1">The sequence shown here is derived from an EMBL/GenBank/DDBJ whole genome shotgun (WGS) entry which is preliminary data.</text>
</comment>
<gene>
    <name evidence="1" type="ORF">INF37_02020</name>
</gene>
<evidence type="ECO:0000313" key="2">
    <source>
        <dbReference type="Proteomes" id="UP000806211"/>
    </source>
</evidence>
<accession>A0ABR9R7W6</accession>
<proteinExistence type="predicted"/>
<keyword evidence="2" id="KW-1185">Reference proteome</keyword>
<dbReference type="InterPro" id="IPR006490">
    <property type="entry name" value="Maj_tail_phi13"/>
</dbReference>
<protein>
    <submittedName>
        <fullName evidence="1">Phage tail protein</fullName>
    </submittedName>
</protein>
<reference evidence="1 2" key="1">
    <citation type="submission" date="2020-10" db="EMBL/GenBank/DDBJ databases">
        <title>ChiBAC.</title>
        <authorList>
            <person name="Zenner C."/>
            <person name="Hitch T.C.A."/>
            <person name="Clavel T."/>
        </authorList>
    </citation>
    <scope>NUCLEOTIDE SEQUENCE [LARGE SCALE GENOMIC DNA]</scope>
    <source>
        <strain evidence="1 2">DSM 107456</strain>
    </source>
</reference>
<dbReference type="NCBIfam" id="TIGR01603">
    <property type="entry name" value="maj_tail_phi13"/>
    <property type="match status" value="1"/>
</dbReference>
<name>A0ABR9R7W6_9FIRM</name>
<evidence type="ECO:0000313" key="1">
    <source>
        <dbReference type="EMBL" id="MBE5054782.1"/>
    </source>
</evidence>
<sequence>MATIGVSKPYYAKYSASGGSVTYSAGGVMGKATEVGVEIETSDDNNLYADNGIAETDRQFAGGTLTVKPDDLSDEVSKAILGLAEQEVGVIDGVTDKSVKELLYNDDQVTPYLGVGFIIKKQVRGVTKWRAIVLTRVMFSVPADAATTQGESIEWQVPELTATIMRDESEKHSWKKEATFTTEAQAEAYIKNRLSITEGP</sequence>